<dbReference type="InterPro" id="IPR050651">
    <property type="entry name" value="Plant_Cytochrome_P450_Monoox"/>
</dbReference>
<dbReference type="Pfam" id="PF00067">
    <property type="entry name" value="p450"/>
    <property type="match status" value="1"/>
</dbReference>
<gene>
    <name evidence="8" type="ORF">JRO89_XS07G0081500</name>
</gene>
<comment type="caution">
    <text evidence="8">The sequence shown here is derived from an EMBL/GenBank/DDBJ whole genome shotgun (WGS) entry which is preliminary data.</text>
</comment>
<dbReference type="EMBL" id="JAFEMO010000007">
    <property type="protein sequence ID" value="KAH7567488.1"/>
    <property type="molecule type" value="Genomic_DNA"/>
</dbReference>
<dbReference type="Proteomes" id="UP000827721">
    <property type="component" value="Unassembled WGS sequence"/>
</dbReference>
<evidence type="ECO:0008006" key="10">
    <source>
        <dbReference type="Google" id="ProtNLM"/>
    </source>
</evidence>
<sequence>MKTLRLGIASNIGNFMPVLGWIGFGGLEKKLKSLQDFSQPFGNAMGNFVAASSRHITNGNNVILSSLFPTPPRRKKKRDSSLMRIFSLEVLDILGGASRLINREQLAWVCVLMWCVWWNRNLAVHGGFVRDAVALSGWAADFFKEFQHSQVCLSSVSRLPRPYVPSGWSPPPFGSLKLNSDVAVRVDSAEECLTKNDIVFANRPDLLAGKHLGYNYTSLAWAPYGDHWRNLRKISSLEILSNNRLQTLYSVRMDEMRTVVRKLYQNQNQTVEMKSVFFELTLNVMMRMIAGKRYYGDNSTEIYHQEAKNFQELVAETFRIGGASNILDFLPLLSWVGFGGLEKRLMILHQKREKFLQDLVEEHRRKMADEKTANYVDGEKKKNMIEVLLSLQQLEPEYYTDQFIRSLMLVLLIAGTDTSSGTMEWAMSLLLNNPDILKKAQVEIDNEIGFDHLIDEFDLAKLPYLRCIINETLRLYPIAPLLVPHESSEDCTIGGFHVPSRTMLLVNMWAIQRDPNIWEEPGKFKPERFEGLEGARDGFKFVPFGSGRRGCPGEGLAMRMVGLALGSLIQCFEWERLGEDLVDMTEGTGLTSPKAQPLLAKCRIRPTMINLVSHI</sequence>
<keyword evidence="3 7" id="KW-0479">Metal-binding</keyword>
<dbReference type="SUPFAM" id="SSF48264">
    <property type="entry name" value="Cytochrome P450"/>
    <property type="match status" value="1"/>
</dbReference>
<keyword evidence="4 7" id="KW-0560">Oxidoreductase</keyword>
<keyword evidence="2 7" id="KW-0349">Heme</keyword>
<name>A0ABQ8HT77_9ROSI</name>
<evidence type="ECO:0000256" key="4">
    <source>
        <dbReference type="ARBA" id="ARBA00023002"/>
    </source>
</evidence>
<comment type="similarity">
    <text evidence="1 7">Belongs to the cytochrome P450 family.</text>
</comment>
<accession>A0ABQ8HT77</accession>
<keyword evidence="5 7" id="KW-0408">Iron</keyword>
<organism evidence="8 9">
    <name type="scientific">Xanthoceras sorbifolium</name>
    <dbReference type="NCBI Taxonomy" id="99658"/>
    <lineage>
        <taxon>Eukaryota</taxon>
        <taxon>Viridiplantae</taxon>
        <taxon>Streptophyta</taxon>
        <taxon>Embryophyta</taxon>
        <taxon>Tracheophyta</taxon>
        <taxon>Spermatophyta</taxon>
        <taxon>Magnoliopsida</taxon>
        <taxon>eudicotyledons</taxon>
        <taxon>Gunneridae</taxon>
        <taxon>Pentapetalae</taxon>
        <taxon>rosids</taxon>
        <taxon>malvids</taxon>
        <taxon>Sapindales</taxon>
        <taxon>Sapindaceae</taxon>
        <taxon>Xanthoceroideae</taxon>
        <taxon>Xanthoceras</taxon>
    </lineage>
</organism>
<evidence type="ECO:0000256" key="3">
    <source>
        <dbReference type="ARBA" id="ARBA00022723"/>
    </source>
</evidence>
<dbReference type="InterPro" id="IPR017972">
    <property type="entry name" value="Cyt_P450_CS"/>
</dbReference>
<dbReference type="InterPro" id="IPR036396">
    <property type="entry name" value="Cyt_P450_sf"/>
</dbReference>
<protein>
    <recommendedName>
        <fullName evidence="10">Cytochrome P450</fullName>
    </recommendedName>
</protein>
<dbReference type="PANTHER" id="PTHR47947:SF3">
    <property type="entry name" value="CYTOCHROME P450 81D1-LIKE"/>
    <property type="match status" value="1"/>
</dbReference>
<proteinExistence type="inferred from homology"/>
<dbReference type="PRINTS" id="PR00463">
    <property type="entry name" value="EP450I"/>
</dbReference>
<dbReference type="PANTHER" id="PTHR47947">
    <property type="entry name" value="CYTOCHROME P450 82C3-RELATED"/>
    <property type="match status" value="1"/>
</dbReference>
<evidence type="ECO:0000256" key="7">
    <source>
        <dbReference type="RuleBase" id="RU000461"/>
    </source>
</evidence>
<evidence type="ECO:0000313" key="8">
    <source>
        <dbReference type="EMBL" id="KAH7567488.1"/>
    </source>
</evidence>
<dbReference type="InterPro" id="IPR002401">
    <property type="entry name" value="Cyt_P450_E_grp-I"/>
</dbReference>
<keyword evidence="6 7" id="KW-0503">Monooxygenase</keyword>
<evidence type="ECO:0000256" key="2">
    <source>
        <dbReference type="ARBA" id="ARBA00022617"/>
    </source>
</evidence>
<keyword evidence="9" id="KW-1185">Reference proteome</keyword>
<evidence type="ECO:0000256" key="1">
    <source>
        <dbReference type="ARBA" id="ARBA00010617"/>
    </source>
</evidence>
<dbReference type="PROSITE" id="PS00086">
    <property type="entry name" value="CYTOCHROME_P450"/>
    <property type="match status" value="1"/>
</dbReference>
<dbReference type="CDD" id="cd20653">
    <property type="entry name" value="CYP81"/>
    <property type="match status" value="1"/>
</dbReference>
<evidence type="ECO:0000313" key="9">
    <source>
        <dbReference type="Proteomes" id="UP000827721"/>
    </source>
</evidence>
<dbReference type="PRINTS" id="PR00385">
    <property type="entry name" value="P450"/>
</dbReference>
<dbReference type="InterPro" id="IPR001128">
    <property type="entry name" value="Cyt_P450"/>
</dbReference>
<evidence type="ECO:0000256" key="6">
    <source>
        <dbReference type="ARBA" id="ARBA00023033"/>
    </source>
</evidence>
<reference evidence="8 9" key="1">
    <citation type="submission" date="2021-02" db="EMBL/GenBank/DDBJ databases">
        <title>Plant Genome Project.</title>
        <authorList>
            <person name="Zhang R.-G."/>
        </authorList>
    </citation>
    <scope>NUCLEOTIDE SEQUENCE [LARGE SCALE GENOMIC DNA]</scope>
    <source>
        <tissue evidence="8">Leaves</tissue>
    </source>
</reference>
<evidence type="ECO:0000256" key="5">
    <source>
        <dbReference type="ARBA" id="ARBA00023004"/>
    </source>
</evidence>
<dbReference type="Gene3D" id="1.10.630.10">
    <property type="entry name" value="Cytochrome P450"/>
    <property type="match status" value="1"/>
</dbReference>